<dbReference type="CDD" id="cd00055">
    <property type="entry name" value="EGF_Lam"/>
    <property type="match status" value="1"/>
</dbReference>
<evidence type="ECO:0000313" key="4">
    <source>
        <dbReference type="Proteomes" id="UP000005408"/>
    </source>
</evidence>
<dbReference type="Gene3D" id="2.170.300.10">
    <property type="entry name" value="Tie2 ligand-binding domain superfamily"/>
    <property type="match status" value="1"/>
</dbReference>
<dbReference type="GO" id="GO:0005044">
    <property type="term" value="F:scavenger receptor activity"/>
    <property type="evidence" value="ECO:0007669"/>
    <property type="project" value="InterPro"/>
</dbReference>
<evidence type="ECO:0000259" key="2">
    <source>
        <dbReference type="SMART" id="SM00181"/>
    </source>
</evidence>
<dbReference type="InterPro" id="IPR009030">
    <property type="entry name" value="Growth_fac_rcpt_cys_sf"/>
</dbReference>
<dbReference type="EnsemblMetazoa" id="G7101.1">
    <property type="protein sequence ID" value="G7101.1:cds"/>
    <property type="gene ID" value="G7101"/>
</dbReference>
<dbReference type="SMART" id="SM00181">
    <property type="entry name" value="EGF"/>
    <property type="match status" value="2"/>
</dbReference>
<name>A0A8W8NTH4_MAGGI</name>
<reference evidence="3" key="1">
    <citation type="submission" date="2022-08" db="UniProtKB">
        <authorList>
            <consortium name="EnsemblMetazoa"/>
        </authorList>
    </citation>
    <scope>IDENTIFICATION</scope>
    <source>
        <strain evidence="3">05x7-T-G4-1.051#20</strain>
    </source>
</reference>
<dbReference type="Gene3D" id="3.60.10.10">
    <property type="entry name" value="Endonuclease/exonuclease/phosphatase"/>
    <property type="match status" value="1"/>
</dbReference>
<evidence type="ECO:0000313" key="3">
    <source>
        <dbReference type="EnsemblMetazoa" id="G7101.1:cds"/>
    </source>
</evidence>
<dbReference type="InterPro" id="IPR036691">
    <property type="entry name" value="Endo/exonu/phosph_ase_sf"/>
</dbReference>
<dbReference type="PANTHER" id="PTHR24043:SF8">
    <property type="entry name" value="EGF-LIKE DOMAIN-CONTAINING PROTEIN"/>
    <property type="match status" value="1"/>
</dbReference>
<dbReference type="AlphaFoldDB" id="A0A8W8NTH4"/>
<dbReference type="PANTHER" id="PTHR24043">
    <property type="entry name" value="SCAVENGER RECEPTOR CLASS F"/>
    <property type="match status" value="1"/>
</dbReference>
<accession>A0A8W8NTH4</accession>
<proteinExistence type="predicted"/>
<dbReference type="SUPFAM" id="SSF57184">
    <property type="entry name" value="Growth factor receptor domain"/>
    <property type="match status" value="1"/>
</dbReference>
<evidence type="ECO:0000256" key="1">
    <source>
        <dbReference type="ARBA" id="ARBA00022536"/>
    </source>
</evidence>
<sequence>MEVKSVKGTVAVLESSVNVLSKQMEERGMDESSADVYSEMKEIEKSSKDLHEEMLFVQKQEKRGVGEKRPIIAIFQSQKEKDTVQKSSFKLKGTSYGIAQQYPKEIVDRRKRLVPVMTRAKQEDKTAFMRYDNLIIDGEEYKPPETWTNNDSKIEMNNYVMYHKPRPFKHKKAKRNSGGIVVFIKDALHKGIQLVLSDSNGIMWFKLDKEFFSFEDDLYVCCAYLPPEKSQVYNVISNNEHIFDKLTQNITTFQILGKVIIMGDLNARTAVAPDYIMDDFIAPENDNKLYICDKELKRYSEDKVKNSFGTMLLDMCKSLKLRIVNGQLHSDAKIGKFTCETELGSSVIDYMLTGEEYFQNVSDFCVGKHTPFSYHNPLICIIKSGYNINHREEGKYVSTEKWKWNEATRNEYIQNLRTNIHRFENIVYDREEPDSDAKDAPWFDTECKTAKRMWTNAIYRYNNERSINNRIEMCTAKKCYKSIIRKKIASYKLNQRGKLKQLKTKNPKEFWKIFSPKEKAQQVKIPPDDFFSYFQDLCSRNERDEYVTTQETQETDPIAIAFPELDETITSKEIVNVVKSLKNEKSSGYDNIINEMLRCDNASVYGINCDTPCPTNCKDNTCHIQSGSCFYCKPGWSGMHCNTKCKEGWYGDNCTQQCVGHCKDGAICNHVTGQCDGGCDAGWTGSLCEKGST</sequence>
<protein>
    <recommendedName>
        <fullName evidence="2">EGF-like domain-containing protein</fullName>
    </recommendedName>
</protein>
<keyword evidence="4" id="KW-1185">Reference proteome</keyword>
<dbReference type="Proteomes" id="UP000005408">
    <property type="component" value="Unassembled WGS sequence"/>
</dbReference>
<dbReference type="InterPro" id="IPR002049">
    <property type="entry name" value="LE_dom"/>
</dbReference>
<dbReference type="SUPFAM" id="SSF56219">
    <property type="entry name" value="DNase I-like"/>
    <property type="match status" value="1"/>
</dbReference>
<dbReference type="InterPro" id="IPR000742">
    <property type="entry name" value="EGF"/>
</dbReference>
<feature type="domain" description="EGF-like" evidence="2">
    <location>
        <begin position="657"/>
        <end position="689"/>
    </location>
</feature>
<dbReference type="InterPro" id="IPR042635">
    <property type="entry name" value="MEGF10/SREC1/2-like"/>
</dbReference>
<feature type="domain" description="EGF-like" evidence="2">
    <location>
        <begin position="612"/>
        <end position="642"/>
    </location>
</feature>
<organism evidence="3 4">
    <name type="scientific">Magallana gigas</name>
    <name type="common">Pacific oyster</name>
    <name type="synonym">Crassostrea gigas</name>
    <dbReference type="NCBI Taxonomy" id="29159"/>
    <lineage>
        <taxon>Eukaryota</taxon>
        <taxon>Metazoa</taxon>
        <taxon>Spiralia</taxon>
        <taxon>Lophotrochozoa</taxon>
        <taxon>Mollusca</taxon>
        <taxon>Bivalvia</taxon>
        <taxon>Autobranchia</taxon>
        <taxon>Pteriomorphia</taxon>
        <taxon>Ostreida</taxon>
        <taxon>Ostreoidea</taxon>
        <taxon>Ostreidae</taxon>
        <taxon>Magallana</taxon>
    </lineage>
</organism>
<keyword evidence="1" id="KW-0245">EGF-like domain</keyword>